<accession>A0A6N2YQP5</accession>
<gene>
    <name evidence="1" type="ORF">PGLFYP46_00812</name>
</gene>
<proteinExistence type="predicted"/>
<sequence length="94" mass="11030">MKSSGLFFEKREDGSFLIGYEDYDVELFGGDDIEVTYYLDKDNYKILKGKLGLKGEMDTEIKLKKAFGLNFRSLKFCEFCQENKIEYKKNILIL</sequence>
<dbReference type="AlphaFoldDB" id="A0A6N2YQP5"/>
<protein>
    <submittedName>
        <fullName evidence="1">Uncharacterized protein</fullName>
    </submittedName>
</protein>
<dbReference type="EMBL" id="CACRUP010000002">
    <property type="protein sequence ID" value="VYT69224.1"/>
    <property type="molecule type" value="Genomic_DNA"/>
</dbReference>
<evidence type="ECO:0000313" key="1">
    <source>
        <dbReference type="EMBL" id="VYT69224.1"/>
    </source>
</evidence>
<reference evidence="1" key="1">
    <citation type="submission" date="2019-11" db="EMBL/GenBank/DDBJ databases">
        <authorList>
            <person name="Feng L."/>
        </authorList>
    </citation>
    <scope>NUCLEOTIDE SEQUENCE</scope>
    <source>
        <strain evidence="1">PgorbachiiLFYP46</strain>
    </source>
</reference>
<organism evidence="1">
    <name type="scientific">Peptoniphilus gorbachii</name>
    <dbReference type="NCBI Taxonomy" id="411567"/>
    <lineage>
        <taxon>Bacteria</taxon>
        <taxon>Bacillati</taxon>
        <taxon>Bacillota</taxon>
        <taxon>Tissierellia</taxon>
        <taxon>Tissierellales</taxon>
        <taxon>Peptoniphilaceae</taxon>
        <taxon>Peptoniphilus</taxon>
    </lineage>
</organism>
<dbReference type="RefSeq" id="WP_156700223.1">
    <property type="nucleotide sequence ID" value="NZ_CACRUP010000002.1"/>
</dbReference>
<name>A0A6N2YQP5_9FIRM</name>